<sequence>MSIKKRLAKLETLTAKQSTVMVPTFANLYYSAEELALMGIAATQPAQKLNFEELGK</sequence>
<gene>
    <name evidence="1" type="ORF">J3U76_13550</name>
</gene>
<accession>A0ABS3NJP7</accession>
<keyword evidence="2" id="KW-1185">Reference proteome</keyword>
<dbReference type="Proteomes" id="UP000664882">
    <property type="component" value="Unassembled WGS sequence"/>
</dbReference>
<protein>
    <submittedName>
        <fullName evidence="1">Uncharacterized protein</fullName>
    </submittedName>
</protein>
<name>A0ABS3NJP7_9GAMM</name>
<reference evidence="1 2" key="1">
    <citation type="submission" date="2021-03" db="EMBL/GenBank/DDBJ databases">
        <title>Oceanisphaera sp. nov., isolated from the intestine.</title>
        <authorList>
            <person name="Zhao L.-H."/>
            <person name="Shi L.-F."/>
        </authorList>
    </citation>
    <scope>NUCLEOTIDE SEQUENCE [LARGE SCALE GENOMIC DNA]</scope>
    <source>
        <strain evidence="1 2">DM8</strain>
    </source>
</reference>
<organism evidence="1 2">
    <name type="scientific">Oceanisphaera pacifica</name>
    <dbReference type="NCBI Taxonomy" id="2818389"/>
    <lineage>
        <taxon>Bacteria</taxon>
        <taxon>Pseudomonadati</taxon>
        <taxon>Pseudomonadota</taxon>
        <taxon>Gammaproteobacteria</taxon>
        <taxon>Aeromonadales</taxon>
        <taxon>Aeromonadaceae</taxon>
        <taxon>Oceanisphaera</taxon>
    </lineage>
</organism>
<proteinExistence type="predicted"/>
<evidence type="ECO:0000313" key="1">
    <source>
        <dbReference type="EMBL" id="MBO1520638.1"/>
    </source>
</evidence>
<dbReference type="EMBL" id="JAGDFX010000021">
    <property type="protein sequence ID" value="MBO1520638.1"/>
    <property type="molecule type" value="Genomic_DNA"/>
</dbReference>
<dbReference type="RefSeq" id="WP_208006501.1">
    <property type="nucleotide sequence ID" value="NZ_JAGDFX010000021.1"/>
</dbReference>
<comment type="caution">
    <text evidence="1">The sequence shown here is derived from an EMBL/GenBank/DDBJ whole genome shotgun (WGS) entry which is preliminary data.</text>
</comment>
<evidence type="ECO:0000313" key="2">
    <source>
        <dbReference type="Proteomes" id="UP000664882"/>
    </source>
</evidence>